<keyword evidence="2" id="KW-0732">Signal</keyword>
<feature type="region of interest" description="Disordered" evidence="1">
    <location>
        <begin position="29"/>
        <end position="51"/>
    </location>
</feature>
<dbReference type="PROSITE" id="PS51257">
    <property type="entry name" value="PROKAR_LIPOPROTEIN"/>
    <property type="match status" value="1"/>
</dbReference>
<gene>
    <name evidence="3" type="ORF">Lcin_1635</name>
    <name evidence="4" type="ORF">NCTC12438_03134</name>
</gene>
<evidence type="ECO:0000256" key="1">
    <source>
        <dbReference type="SAM" id="MobiDB-lite"/>
    </source>
</evidence>
<evidence type="ECO:0000313" key="5">
    <source>
        <dbReference type="Proteomes" id="UP000054854"/>
    </source>
</evidence>
<protein>
    <recommendedName>
        <fullName evidence="7">Lipoprotein</fullName>
    </recommendedName>
</protein>
<dbReference type="RefSeq" id="WP_157061452.1">
    <property type="nucleotide sequence ID" value="NZ_CAAAHQ010000072.1"/>
</dbReference>
<accession>A0A378IPU9</accession>
<evidence type="ECO:0000313" key="3">
    <source>
        <dbReference type="EMBL" id="KTC86175.1"/>
    </source>
</evidence>
<evidence type="ECO:0000256" key="2">
    <source>
        <dbReference type="SAM" id="SignalP"/>
    </source>
</evidence>
<evidence type="ECO:0000313" key="4">
    <source>
        <dbReference type="EMBL" id="STX36501.1"/>
    </source>
</evidence>
<sequence>MTTIKLFKRITLIICFLGTTLLLSSCAKTTNPNAQNGGVGEEYGTSDYGWR</sequence>
<reference evidence="3 5" key="1">
    <citation type="submission" date="2015-11" db="EMBL/GenBank/DDBJ databases">
        <title>Genomic analysis of 38 Legionella species identifies large and diverse effector repertoires.</title>
        <authorList>
            <person name="Burstein D."/>
            <person name="Amaro F."/>
            <person name="Zusman T."/>
            <person name="Lifshitz Z."/>
            <person name="Cohen O."/>
            <person name="Gilbert J.A."/>
            <person name="Pupko T."/>
            <person name="Shuman H.A."/>
            <person name="Segal G."/>
        </authorList>
    </citation>
    <scope>NUCLEOTIDE SEQUENCE [LARGE SCALE GENOMIC DNA]</scope>
    <source>
        <strain evidence="3 5">CDC#72-OH-14</strain>
    </source>
</reference>
<organism evidence="4 6">
    <name type="scientific">Legionella cincinnatiensis</name>
    <dbReference type="NCBI Taxonomy" id="28085"/>
    <lineage>
        <taxon>Bacteria</taxon>
        <taxon>Pseudomonadati</taxon>
        <taxon>Pseudomonadota</taxon>
        <taxon>Gammaproteobacteria</taxon>
        <taxon>Legionellales</taxon>
        <taxon>Legionellaceae</taxon>
        <taxon>Legionella</taxon>
    </lineage>
</organism>
<proteinExistence type="predicted"/>
<feature type="signal peptide" evidence="2">
    <location>
        <begin position="1"/>
        <end position="27"/>
    </location>
</feature>
<evidence type="ECO:0000313" key="6">
    <source>
        <dbReference type="Proteomes" id="UP000255316"/>
    </source>
</evidence>
<dbReference type="EMBL" id="LNXX01000027">
    <property type="protein sequence ID" value="KTC86175.1"/>
    <property type="molecule type" value="Genomic_DNA"/>
</dbReference>
<dbReference type="Proteomes" id="UP000255316">
    <property type="component" value="Unassembled WGS sequence"/>
</dbReference>
<dbReference type="EMBL" id="UGNX01000001">
    <property type="protein sequence ID" value="STX36501.1"/>
    <property type="molecule type" value="Genomic_DNA"/>
</dbReference>
<keyword evidence="5" id="KW-1185">Reference proteome</keyword>
<reference evidence="4 6" key="2">
    <citation type="submission" date="2018-06" db="EMBL/GenBank/DDBJ databases">
        <authorList>
            <consortium name="Pathogen Informatics"/>
            <person name="Doyle S."/>
        </authorList>
    </citation>
    <scope>NUCLEOTIDE SEQUENCE [LARGE SCALE GENOMIC DNA]</scope>
    <source>
        <strain evidence="4 6">NCTC12438</strain>
    </source>
</reference>
<feature type="chain" id="PRO_5016599227" description="Lipoprotein" evidence="2">
    <location>
        <begin position="28"/>
        <end position="51"/>
    </location>
</feature>
<evidence type="ECO:0008006" key="7">
    <source>
        <dbReference type="Google" id="ProtNLM"/>
    </source>
</evidence>
<dbReference type="AlphaFoldDB" id="A0A378IPU9"/>
<name>A0A378IPU9_9GAMM</name>
<dbReference type="Proteomes" id="UP000054854">
    <property type="component" value="Unassembled WGS sequence"/>
</dbReference>